<evidence type="ECO:0000313" key="2">
    <source>
        <dbReference type="EMBL" id="KAB4211669.1"/>
    </source>
</evidence>
<dbReference type="EMBL" id="WCTR01000009">
    <property type="protein sequence ID" value="KAB4211669.1"/>
    <property type="molecule type" value="Genomic_DNA"/>
</dbReference>
<comment type="caution">
    <text evidence="2">The sequence shown here is derived from an EMBL/GenBank/DDBJ whole genome shotgun (WGS) entry which is preliminary data.</text>
</comment>
<evidence type="ECO:0000256" key="1">
    <source>
        <dbReference type="ARBA" id="ARBA00007274"/>
    </source>
</evidence>
<dbReference type="Proteomes" id="UP000466952">
    <property type="component" value="Unassembled WGS sequence"/>
</dbReference>
<dbReference type="InterPro" id="IPR050179">
    <property type="entry name" value="Trans_hexapeptide_repeat"/>
</dbReference>
<dbReference type="PANTHER" id="PTHR43300">
    <property type="entry name" value="ACETYLTRANSFERASE"/>
    <property type="match status" value="1"/>
</dbReference>
<reference evidence="2 3" key="1">
    <citation type="journal article" date="2019" name="Nat. Med.">
        <title>A library of human gut bacterial isolates paired with longitudinal multiomics data enables mechanistic microbiome research.</title>
        <authorList>
            <person name="Poyet M."/>
            <person name="Groussin M."/>
            <person name="Gibbons S.M."/>
            <person name="Avila-Pacheco J."/>
            <person name="Jiang X."/>
            <person name="Kearney S.M."/>
            <person name="Perrotta A.R."/>
            <person name="Berdy B."/>
            <person name="Zhao S."/>
            <person name="Lieberman T.D."/>
            <person name="Swanson P.K."/>
            <person name="Smith M."/>
            <person name="Roesemann S."/>
            <person name="Alexander J.E."/>
            <person name="Rich S.A."/>
            <person name="Livny J."/>
            <person name="Vlamakis H."/>
            <person name="Clish C."/>
            <person name="Bullock K."/>
            <person name="Deik A."/>
            <person name="Scott J."/>
            <person name="Pierce K.A."/>
            <person name="Xavier R.J."/>
            <person name="Alm E.J."/>
        </authorList>
    </citation>
    <scope>NUCLEOTIDE SEQUENCE [LARGE SCALE GENOMIC DNA]</scope>
    <source>
        <strain evidence="2 3">BIOML-A11</strain>
    </source>
</reference>
<dbReference type="InterPro" id="IPR011004">
    <property type="entry name" value="Trimer_LpxA-like_sf"/>
</dbReference>
<gene>
    <name evidence="2" type="ORF">GAP55_13745</name>
</gene>
<evidence type="ECO:0000313" key="3">
    <source>
        <dbReference type="Proteomes" id="UP000466952"/>
    </source>
</evidence>
<dbReference type="Gene3D" id="2.160.10.10">
    <property type="entry name" value="Hexapeptide repeat proteins"/>
    <property type="match status" value="1"/>
</dbReference>
<accession>A0A7J5HLI0</accession>
<proteinExistence type="inferred from homology"/>
<comment type="similarity">
    <text evidence="1">Belongs to the transferase hexapeptide repeat family.</text>
</comment>
<organism evidence="2 3">
    <name type="scientific">Bacteroides uniformis</name>
    <dbReference type="NCBI Taxonomy" id="820"/>
    <lineage>
        <taxon>Bacteria</taxon>
        <taxon>Pseudomonadati</taxon>
        <taxon>Bacteroidota</taxon>
        <taxon>Bacteroidia</taxon>
        <taxon>Bacteroidales</taxon>
        <taxon>Bacteroidaceae</taxon>
        <taxon>Bacteroides</taxon>
    </lineage>
</organism>
<dbReference type="SUPFAM" id="SSF51161">
    <property type="entry name" value="Trimeric LpxA-like enzymes"/>
    <property type="match status" value="1"/>
</dbReference>
<name>A0A7J5HLI0_BACUN</name>
<protein>
    <submittedName>
        <fullName evidence="2">Uncharacterized protein</fullName>
    </submittedName>
</protein>
<sequence>MFACVSCFAYIVYALYIAEHVGIPIIGDNCDIHPSAVIHLCHDAYVGNNTTVGNALFEGVTEVGPYSKLDNHVHFAHNCKCGENCFITACSLLMGSTTLDNNVWLAPNAVTLNGVHVHDDGFVGAISFANKEVFEGEVVAGIPARVLRKIT</sequence>
<dbReference type="AlphaFoldDB" id="A0A7J5HLI0"/>